<comment type="caution">
    <text evidence="1">The sequence shown here is derived from an EMBL/GenBank/DDBJ whole genome shotgun (WGS) entry which is preliminary data.</text>
</comment>
<accession>A0AAE0ZG11</accession>
<dbReference type="AlphaFoldDB" id="A0AAE0ZG11"/>
<dbReference type="Proteomes" id="UP001283361">
    <property type="component" value="Unassembled WGS sequence"/>
</dbReference>
<reference evidence="1" key="1">
    <citation type="journal article" date="2023" name="G3 (Bethesda)">
        <title>A reference genome for the long-term kleptoplast-retaining sea slug Elysia crispata morphotype clarki.</title>
        <authorList>
            <person name="Eastman K.E."/>
            <person name="Pendleton A.L."/>
            <person name="Shaikh M.A."/>
            <person name="Suttiyut T."/>
            <person name="Ogas R."/>
            <person name="Tomko P."/>
            <person name="Gavelis G."/>
            <person name="Widhalm J.R."/>
            <person name="Wisecaver J.H."/>
        </authorList>
    </citation>
    <scope>NUCLEOTIDE SEQUENCE</scope>
    <source>
        <strain evidence="1">ECLA1</strain>
    </source>
</reference>
<gene>
    <name evidence="1" type="ORF">RRG08_065931</name>
</gene>
<proteinExistence type="predicted"/>
<name>A0AAE0ZG11_9GAST</name>
<dbReference type="EMBL" id="JAWDGP010004033">
    <property type="protein sequence ID" value="KAK3768637.1"/>
    <property type="molecule type" value="Genomic_DNA"/>
</dbReference>
<organism evidence="1 2">
    <name type="scientific">Elysia crispata</name>
    <name type="common">lettuce slug</name>
    <dbReference type="NCBI Taxonomy" id="231223"/>
    <lineage>
        <taxon>Eukaryota</taxon>
        <taxon>Metazoa</taxon>
        <taxon>Spiralia</taxon>
        <taxon>Lophotrochozoa</taxon>
        <taxon>Mollusca</taxon>
        <taxon>Gastropoda</taxon>
        <taxon>Heterobranchia</taxon>
        <taxon>Euthyneura</taxon>
        <taxon>Panpulmonata</taxon>
        <taxon>Sacoglossa</taxon>
        <taxon>Placobranchoidea</taxon>
        <taxon>Plakobranchidae</taxon>
        <taxon>Elysia</taxon>
    </lineage>
</organism>
<keyword evidence="2" id="KW-1185">Reference proteome</keyword>
<evidence type="ECO:0000313" key="1">
    <source>
        <dbReference type="EMBL" id="KAK3768637.1"/>
    </source>
</evidence>
<sequence length="123" mass="13355">MCVLARVGVASATGKTGGSALWLLFSSYYYNGEEKRRVPGRTSLTVQHMGRVQISSPRRLKSKLPPGIQGDAASPVIRYGILEDAADTETQTETDTGASSDFYPLFFSLILGARVCVIRERLA</sequence>
<evidence type="ECO:0000313" key="2">
    <source>
        <dbReference type="Proteomes" id="UP001283361"/>
    </source>
</evidence>
<protein>
    <submittedName>
        <fullName evidence="1">Uncharacterized protein</fullName>
    </submittedName>
</protein>